<evidence type="ECO:0000256" key="1">
    <source>
        <dbReference type="SAM" id="MobiDB-lite"/>
    </source>
</evidence>
<name>S3CX97_OPHP1</name>
<dbReference type="AlphaFoldDB" id="S3CX97"/>
<dbReference type="eggNOG" id="ENOG502S94T">
    <property type="taxonomic scope" value="Eukaryota"/>
</dbReference>
<dbReference type="HOGENOM" id="CLU_036914_0_0_1"/>
<feature type="region of interest" description="Disordered" evidence="1">
    <location>
        <begin position="290"/>
        <end position="311"/>
    </location>
</feature>
<feature type="compositionally biased region" description="Low complexity" evidence="1">
    <location>
        <begin position="398"/>
        <end position="412"/>
    </location>
</feature>
<feature type="region of interest" description="Disordered" evidence="1">
    <location>
        <begin position="102"/>
        <end position="127"/>
    </location>
</feature>
<feature type="region of interest" description="Disordered" evidence="1">
    <location>
        <begin position="573"/>
        <end position="595"/>
    </location>
</feature>
<dbReference type="OMA" id="QPRFKHA"/>
<gene>
    <name evidence="2" type="ORF">F503_02209</name>
</gene>
<keyword evidence="3" id="KW-1185">Reference proteome</keyword>
<proteinExistence type="predicted"/>
<protein>
    <submittedName>
        <fullName evidence="2">Uncharacterized protein</fullName>
    </submittedName>
</protein>
<dbReference type="EMBL" id="KE148156">
    <property type="protein sequence ID" value="EPE05470.1"/>
    <property type="molecule type" value="Genomic_DNA"/>
</dbReference>
<dbReference type="VEuPathDB" id="FungiDB:F503_02209"/>
<dbReference type="Proteomes" id="UP000016923">
    <property type="component" value="Unassembled WGS sequence"/>
</dbReference>
<feature type="region of interest" description="Disordered" evidence="1">
    <location>
        <begin position="366"/>
        <end position="412"/>
    </location>
</feature>
<accession>S3CX97</accession>
<feature type="compositionally biased region" description="Polar residues" evidence="1">
    <location>
        <begin position="366"/>
        <end position="379"/>
    </location>
</feature>
<dbReference type="OrthoDB" id="5402392at2759"/>
<organism evidence="2 3">
    <name type="scientific">Ophiostoma piceae (strain UAMH 11346)</name>
    <name type="common">Sap stain fungus</name>
    <dbReference type="NCBI Taxonomy" id="1262450"/>
    <lineage>
        <taxon>Eukaryota</taxon>
        <taxon>Fungi</taxon>
        <taxon>Dikarya</taxon>
        <taxon>Ascomycota</taxon>
        <taxon>Pezizomycotina</taxon>
        <taxon>Sordariomycetes</taxon>
        <taxon>Sordariomycetidae</taxon>
        <taxon>Ophiostomatales</taxon>
        <taxon>Ophiostomataceae</taxon>
        <taxon>Ophiostoma</taxon>
    </lineage>
</organism>
<reference evidence="2 3" key="1">
    <citation type="journal article" date="2013" name="BMC Genomics">
        <title>The genome and transcriptome of the pine saprophyte Ophiostoma piceae, and a comparison with the bark beetle-associated pine pathogen Grosmannia clavigera.</title>
        <authorList>
            <person name="Haridas S."/>
            <person name="Wang Y."/>
            <person name="Lim L."/>
            <person name="Massoumi Alamouti S."/>
            <person name="Jackman S."/>
            <person name="Docking R."/>
            <person name="Robertson G."/>
            <person name="Birol I."/>
            <person name="Bohlmann J."/>
            <person name="Breuil C."/>
        </authorList>
    </citation>
    <scope>NUCLEOTIDE SEQUENCE [LARGE SCALE GENOMIC DNA]</scope>
    <source>
        <strain evidence="2 3">UAMH 11346</strain>
    </source>
</reference>
<sequence length="611" mass="64561">MSSPEDTAQRIRSALEPFVRPREEAAAIRRVLKAHLATSLKSDDDVLDGSSLGLVGLSWDATVLPEARGLHKNYLRALQANLEARRAFDQKVAEAASTAALASSAASAPTHDTPGGPFGARPSSNDPSILQDHLVTVKLGRKQDRLQTVNRYLDALAERPVAVAAGEDYLQPEFIYGDAETVLPSVPKAVVDGLAEDEAERVGAGAATGNADSTEKAAKMTADLENLVAQLEKSVLRSHLRLKEEEKRLAAARATSARREAITRTSRAAKLQALGTARDELIGWIETELGNAGNGEDRGGDNDPDDSTVESSRMLRQSLLNGHGSGDASGLHDSRKKAELGERLAEIQTKYAHYVQAREQLVDTVGSMSSSGPTTQNALFANVPQLGPPHQEKKDTEAGTAANTTASVSGTNTTTAVDKSAALGQLLLIPYLERLLAVAHDQKADISHKAHHNALLSKRLRDTSQLLDHLADESQLLPRYGPQGSRGAGGGAASGGGGGAALLLRKKGVLAPASKDDSGPDGICQRVSAWTLAADSAKIATFESVFEQVEEGQVALEQATQALAEADMLLGRETEEEADGIAEQESAPRPKASDIWAGLDGEVGLLKSDNR</sequence>
<evidence type="ECO:0000313" key="3">
    <source>
        <dbReference type="Proteomes" id="UP000016923"/>
    </source>
</evidence>
<evidence type="ECO:0000313" key="2">
    <source>
        <dbReference type="EMBL" id="EPE05470.1"/>
    </source>
</evidence>